<dbReference type="AlphaFoldDB" id="A0AA93BM38"/>
<sequence>MFKKARFVLNLLQNYKKIGENLQLFREILYFCIKISNIFASRLLYNQEMALSGVFFLMVYDESGKRKMEKINRRTEI</sequence>
<protein>
    <submittedName>
        <fullName evidence="1">Uncharacterized protein</fullName>
    </submittedName>
</protein>
<proteinExistence type="predicted"/>
<organism evidence="1 2">
    <name type="scientific">Segatella copri</name>
    <dbReference type="NCBI Taxonomy" id="165179"/>
    <lineage>
        <taxon>Bacteria</taxon>
        <taxon>Pseudomonadati</taxon>
        <taxon>Bacteroidota</taxon>
        <taxon>Bacteroidia</taxon>
        <taxon>Bacteroidales</taxon>
        <taxon>Prevotellaceae</taxon>
        <taxon>Segatella</taxon>
    </lineage>
</organism>
<dbReference type="EMBL" id="QRNN01000030">
    <property type="protein sequence ID" value="RHK48257.1"/>
    <property type="molecule type" value="Genomic_DNA"/>
</dbReference>
<reference evidence="1 2" key="1">
    <citation type="submission" date="2018-08" db="EMBL/GenBank/DDBJ databases">
        <title>A genome reference for cultivated species of the human gut microbiota.</title>
        <authorList>
            <person name="Zou Y."/>
            <person name="Xue W."/>
            <person name="Luo G."/>
        </authorList>
    </citation>
    <scope>NUCLEOTIDE SEQUENCE [LARGE SCALE GENOMIC DNA]</scope>
    <source>
        <strain evidence="1 2">AF43-2</strain>
    </source>
</reference>
<name>A0AA93BM38_9BACT</name>
<comment type="caution">
    <text evidence="1">The sequence shown here is derived from an EMBL/GenBank/DDBJ whole genome shotgun (WGS) entry which is preliminary data.</text>
</comment>
<dbReference type="Proteomes" id="UP000284562">
    <property type="component" value="Unassembled WGS sequence"/>
</dbReference>
<evidence type="ECO:0000313" key="2">
    <source>
        <dbReference type="Proteomes" id="UP000284562"/>
    </source>
</evidence>
<evidence type="ECO:0000313" key="1">
    <source>
        <dbReference type="EMBL" id="RHK48257.1"/>
    </source>
</evidence>
<gene>
    <name evidence="1" type="ORF">DW064_08500</name>
</gene>
<accession>A0AA93BM38</accession>